<feature type="transmembrane region" description="Helical" evidence="6">
    <location>
        <begin position="60"/>
        <end position="79"/>
    </location>
</feature>
<keyword evidence="9" id="KW-1185">Reference proteome</keyword>
<gene>
    <name evidence="7" type="ORF">ZHAS_00013712</name>
</gene>
<feature type="transmembrane region" description="Helical" evidence="6">
    <location>
        <begin position="95"/>
        <end position="115"/>
    </location>
</feature>
<dbReference type="AlphaFoldDB" id="A0A084W697"/>
<evidence type="ECO:0000256" key="3">
    <source>
        <dbReference type="ARBA" id="ARBA00022692"/>
    </source>
</evidence>
<comment type="subcellular location">
    <subcellularLocation>
        <location evidence="1 6">Cell membrane</location>
        <topology evidence="1 6">Multi-pass membrane protein</topology>
    </subcellularLocation>
</comment>
<evidence type="ECO:0000256" key="2">
    <source>
        <dbReference type="ARBA" id="ARBA00022475"/>
    </source>
</evidence>
<keyword evidence="6" id="KW-0675">Receptor</keyword>
<reference evidence="7 9" key="1">
    <citation type="journal article" date="2014" name="BMC Genomics">
        <title>Genome sequence of Anopheles sinensis provides insight into genetics basis of mosquito competence for malaria parasites.</title>
        <authorList>
            <person name="Zhou D."/>
            <person name="Zhang D."/>
            <person name="Ding G."/>
            <person name="Shi L."/>
            <person name="Hou Q."/>
            <person name="Ye Y."/>
            <person name="Xu Y."/>
            <person name="Zhou H."/>
            <person name="Xiong C."/>
            <person name="Li S."/>
            <person name="Yu J."/>
            <person name="Hong S."/>
            <person name="Yu X."/>
            <person name="Zou P."/>
            <person name="Chen C."/>
            <person name="Chang X."/>
            <person name="Wang W."/>
            <person name="Lv Y."/>
            <person name="Sun Y."/>
            <person name="Ma L."/>
            <person name="Shen B."/>
            <person name="Zhu C."/>
        </authorList>
    </citation>
    <scope>NUCLEOTIDE SEQUENCE [LARGE SCALE GENOMIC DNA]</scope>
</reference>
<keyword evidence="6" id="KW-0807">Transducer</keyword>
<dbReference type="InterPro" id="IPR013604">
    <property type="entry name" value="7TM_chemorcpt"/>
</dbReference>
<accession>A0A084W697</accession>
<keyword evidence="2 6" id="KW-1003">Cell membrane</keyword>
<dbReference type="EMBL" id="ATLV01020762">
    <property type="status" value="NOT_ANNOTATED_CDS"/>
    <property type="molecule type" value="Genomic_DNA"/>
</dbReference>
<keyword evidence="5 6" id="KW-0472">Membrane</keyword>
<organism evidence="7">
    <name type="scientific">Anopheles sinensis</name>
    <name type="common">Mosquito</name>
    <dbReference type="NCBI Taxonomy" id="74873"/>
    <lineage>
        <taxon>Eukaryota</taxon>
        <taxon>Metazoa</taxon>
        <taxon>Ecdysozoa</taxon>
        <taxon>Arthropoda</taxon>
        <taxon>Hexapoda</taxon>
        <taxon>Insecta</taxon>
        <taxon>Pterygota</taxon>
        <taxon>Neoptera</taxon>
        <taxon>Endopterygota</taxon>
        <taxon>Diptera</taxon>
        <taxon>Nematocera</taxon>
        <taxon>Culicoidea</taxon>
        <taxon>Culicidae</taxon>
        <taxon>Anophelinae</taxon>
        <taxon>Anopheles</taxon>
    </lineage>
</organism>
<feature type="transmembrane region" description="Helical" evidence="6">
    <location>
        <begin position="347"/>
        <end position="367"/>
    </location>
</feature>
<dbReference type="STRING" id="74873.A0A084W697"/>
<keyword evidence="3 6" id="KW-0812">Transmembrane</keyword>
<evidence type="ECO:0000256" key="4">
    <source>
        <dbReference type="ARBA" id="ARBA00022989"/>
    </source>
</evidence>
<comment type="similarity">
    <text evidence="6">Belongs to the insect chemoreceptor superfamily. Gustatory receptor (GR) family.</text>
</comment>
<evidence type="ECO:0000256" key="6">
    <source>
        <dbReference type="RuleBase" id="RU363108"/>
    </source>
</evidence>
<evidence type="ECO:0000256" key="1">
    <source>
        <dbReference type="ARBA" id="ARBA00004651"/>
    </source>
</evidence>
<dbReference type="EnsemblMetazoa" id="ASIC013712-RA">
    <property type="protein sequence ID" value="ASIC013712-PA"/>
    <property type="gene ID" value="ASIC013712"/>
</dbReference>
<keyword evidence="4 6" id="KW-1133">Transmembrane helix</keyword>
<dbReference type="Pfam" id="PF08395">
    <property type="entry name" value="7tm_7"/>
    <property type="match status" value="1"/>
</dbReference>
<evidence type="ECO:0000256" key="5">
    <source>
        <dbReference type="ARBA" id="ARBA00023136"/>
    </source>
</evidence>
<feature type="transmembrane region" description="Helical" evidence="6">
    <location>
        <begin position="394"/>
        <end position="413"/>
    </location>
</feature>
<feature type="transmembrane region" description="Helical" evidence="6">
    <location>
        <begin position="183"/>
        <end position="203"/>
    </location>
</feature>
<dbReference type="OrthoDB" id="7727916at2759"/>
<dbReference type="GO" id="GO:0005886">
    <property type="term" value="C:plasma membrane"/>
    <property type="evidence" value="ECO:0007669"/>
    <property type="project" value="UniProtKB-SubCell"/>
</dbReference>
<name>A0A084W697_ANOSI</name>
<evidence type="ECO:0000313" key="8">
    <source>
        <dbReference type="EnsemblMetazoa" id="ASIC013712-PA"/>
    </source>
</evidence>
<dbReference type="VEuPathDB" id="VectorBase:ASIC013712"/>
<evidence type="ECO:0000313" key="9">
    <source>
        <dbReference type="Proteomes" id="UP000030765"/>
    </source>
</evidence>
<dbReference type="EMBL" id="KE525307">
    <property type="protein sequence ID" value="KFB45741.1"/>
    <property type="molecule type" value="Genomic_DNA"/>
</dbReference>
<comment type="function">
    <text evidence="6">Gustatory receptor which mediates acceptance or avoidance behavior, depending on its substrates.</text>
</comment>
<dbReference type="GO" id="GO:0007165">
    <property type="term" value="P:signal transduction"/>
    <property type="evidence" value="ECO:0007669"/>
    <property type="project" value="UniProtKB-KW"/>
</dbReference>
<dbReference type="Proteomes" id="UP000030765">
    <property type="component" value="Unassembled WGS sequence"/>
</dbReference>
<proteinExistence type="inferred from homology"/>
<feature type="transmembrane region" description="Helical" evidence="6">
    <location>
        <begin position="308"/>
        <end position="327"/>
    </location>
</feature>
<evidence type="ECO:0000313" key="7">
    <source>
        <dbReference type="EMBL" id="KFB45741.1"/>
    </source>
</evidence>
<feature type="transmembrane region" description="Helical" evidence="6">
    <location>
        <begin position="155"/>
        <end position="177"/>
    </location>
</feature>
<sequence length="418" mass="48637">MNRMQNEAHLYYRTLLADTFGTVIKVSQWFLIVPYPLYPYQEVTSASQQRFCVLSFLKKLLSLLIVVAMVGALVQNLFFNAKAVYIYSVPTSIKIMYYIQTILQLSCMLYILFVFQFRTSFHRNYFDSIWHVLEQFGRRDIDVGLRKVKRTNRTIAFITAVQIVSNITTFVMYTTGWGQLVKIFRFLFVSLSGRANILVYMTMMSTVEVLLRQMNDTLESFLHPTPKTLSIQLKQPTHITTDDRRMIEKIRLLQLELMRVVASTNADRETLGIQLKQPIRLTADDRRMIEKIRLLQLELMRVVAKTNAGEFGAILAVSFVSTFFHINTEFLQLYQGVRQNTISLTMIFLRLINCAFRFSAYIMIAYSNRMVQKQNLRARSVLHKLNNMDNDMNCSHIIVSGVTSLTVVLMQFYDAIKD</sequence>
<reference evidence="8" key="2">
    <citation type="submission" date="2020-05" db="UniProtKB">
        <authorList>
            <consortium name="EnsemblMetazoa"/>
        </authorList>
    </citation>
    <scope>IDENTIFICATION</scope>
</reference>
<protein>
    <recommendedName>
        <fullName evidence="6">Gustatory receptor</fullName>
    </recommendedName>
</protein>
<dbReference type="GO" id="GO:0050909">
    <property type="term" value="P:sensory perception of taste"/>
    <property type="evidence" value="ECO:0007669"/>
    <property type="project" value="InterPro"/>
</dbReference>